<feature type="transmembrane region" description="Helical" evidence="7">
    <location>
        <begin position="348"/>
        <end position="371"/>
    </location>
</feature>
<evidence type="ECO:0000256" key="5">
    <source>
        <dbReference type="ARBA" id="ARBA00022989"/>
    </source>
</evidence>
<sequence length="380" mass="42646">MRLERQRYLIDYTLSSLLRHKGKHLGLLLVYLLVVFLLASVMLFSHALRREATLILAGAPEIIVQRMVAGRHDLIPEDYLARMGRIRGAGPGHGRLWGYYYDPAIRANYTLSVPREGALGKDGLSDDEIVIGAAIARTRALAVGDYLGFRAADGGARSLRVTRILAPPSELVSADLILVSETRFRDLFAIPEGYYTDLVIEVRNPREVRKVAQKLGVRLPGTRIILREEILRTYDALFGWRQGIVLVLLVGAILAFVILAWDKASGLSFDERREIGILKAIGWETRDVIQMKFWEGALISLSAFLLGYCLAYLHVFYTGAALFEPVLKGWAVLYPRFELVPFVDGLQVATLFFLTVFPYTVATIIPIWRAAITDPDEVMR</sequence>
<accession>A0A450TSG7</accession>
<evidence type="ECO:0000259" key="8">
    <source>
        <dbReference type="Pfam" id="PF02687"/>
    </source>
</evidence>
<dbReference type="AlphaFoldDB" id="A0A450TSG7"/>
<organism evidence="9">
    <name type="scientific">Candidatus Kentrum sp. FM</name>
    <dbReference type="NCBI Taxonomy" id="2126340"/>
    <lineage>
        <taxon>Bacteria</taxon>
        <taxon>Pseudomonadati</taxon>
        <taxon>Pseudomonadota</taxon>
        <taxon>Gammaproteobacteria</taxon>
        <taxon>Candidatus Kentrum</taxon>
    </lineage>
</organism>
<feature type="transmembrane region" description="Helical" evidence="7">
    <location>
        <begin position="25"/>
        <end position="44"/>
    </location>
</feature>
<feature type="domain" description="ABC3 transporter permease C-terminal" evidence="8">
    <location>
        <begin position="252"/>
        <end position="372"/>
    </location>
</feature>
<evidence type="ECO:0000256" key="1">
    <source>
        <dbReference type="ARBA" id="ARBA00004651"/>
    </source>
</evidence>
<dbReference type="PANTHER" id="PTHR30489:SF0">
    <property type="entry name" value="LIPOPROTEIN-RELEASING SYSTEM TRANSMEMBRANE PROTEIN LOLE"/>
    <property type="match status" value="1"/>
</dbReference>
<evidence type="ECO:0000256" key="3">
    <source>
        <dbReference type="ARBA" id="ARBA00022475"/>
    </source>
</evidence>
<feature type="transmembrane region" description="Helical" evidence="7">
    <location>
        <begin position="240"/>
        <end position="261"/>
    </location>
</feature>
<keyword evidence="4 7" id="KW-0812">Transmembrane</keyword>
<name>A0A450TSG7_9GAMM</name>
<dbReference type="EMBL" id="CAADFL010000585">
    <property type="protein sequence ID" value="VFK18955.1"/>
    <property type="molecule type" value="Genomic_DNA"/>
</dbReference>
<dbReference type="PANTHER" id="PTHR30489">
    <property type="entry name" value="LIPOPROTEIN-RELEASING SYSTEM TRANSMEMBRANE PROTEIN LOLE"/>
    <property type="match status" value="1"/>
</dbReference>
<evidence type="ECO:0000313" key="11">
    <source>
        <dbReference type="EMBL" id="VFK18955.1"/>
    </source>
</evidence>
<evidence type="ECO:0000256" key="2">
    <source>
        <dbReference type="ARBA" id="ARBA00005236"/>
    </source>
</evidence>
<evidence type="ECO:0000256" key="4">
    <source>
        <dbReference type="ARBA" id="ARBA00022692"/>
    </source>
</evidence>
<evidence type="ECO:0000313" key="9">
    <source>
        <dbReference type="EMBL" id="VFJ71212.1"/>
    </source>
</evidence>
<dbReference type="EMBL" id="CAADEZ010000597">
    <property type="protein sequence ID" value="VFJ71612.1"/>
    <property type="molecule type" value="Genomic_DNA"/>
</dbReference>
<proteinExistence type="inferred from homology"/>
<gene>
    <name evidence="10" type="ORF">BECKFM1743A_GA0114220_105972</name>
    <name evidence="11" type="ORF">BECKFM1743B_GA0114221_105852</name>
    <name evidence="9" type="ORF">BECKFM1743C_GA0114222_105902</name>
</gene>
<keyword evidence="5 7" id="KW-1133">Transmembrane helix</keyword>
<dbReference type="Pfam" id="PF02687">
    <property type="entry name" value="FtsX"/>
    <property type="match status" value="1"/>
</dbReference>
<evidence type="ECO:0000256" key="7">
    <source>
        <dbReference type="SAM" id="Phobius"/>
    </source>
</evidence>
<dbReference type="InterPro" id="IPR051447">
    <property type="entry name" value="Lipoprotein-release_system"/>
</dbReference>
<protein>
    <submittedName>
        <fullName evidence="9">FtsX-like permease family protein</fullName>
    </submittedName>
</protein>
<comment type="subcellular location">
    <subcellularLocation>
        <location evidence="1">Cell membrane</location>
        <topology evidence="1">Multi-pass membrane protein</topology>
    </subcellularLocation>
</comment>
<keyword evidence="6 7" id="KW-0472">Membrane</keyword>
<evidence type="ECO:0000313" key="10">
    <source>
        <dbReference type="EMBL" id="VFJ71612.1"/>
    </source>
</evidence>
<dbReference type="GO" id="GO:0098797">
    <property type="term" value="C:plasma membrane protein complex"/>
    <property type="evidence" value="ECO:0007669"/>
    <property type="project" value="TreeGrafter"/>
</dbReference>
<dbReference type="InterPro" id="IPR003838">
    <property type="entry name" value="ABC3_permease_C"/>
</dbReference>
<dbReference type="EMBL" id="CAADFA010000590">
    <property type="protein sequence ID" value="VFJ71212.1"/>
    <property type="molecule type" value="Genomic_DNA"/>
</dbReference>
<dbReference type="GO" id="GO:0044874">
    <property type="term" value="P:lipoprotein localization to outer membrane"/>
    <property type="evidence" value="ECO:0007669"/>
    <property type="project" value="TreeGrafter"/>
</dbReference>
<reference evidence="9" key="1">
    <citation type="submission" date="2019-02" db="EMBL/GenBank/DDBJ databases">
        <authorList>
            <person name="Gruber-Vodicka R. H."/>
            <person name="Seah K. B. B."/>
        </authorList>
    </citation>
    <scope>NUCLEOTIDE SEQUENCE</scope>
    <source>
        <strain evidence="10">BECK_BZ163</strain>
        <strain evidence="11">BECK_BZ164</strain>
        <strain evidence="9">BECK_BZ165</strain>
    </source>
</reference>
<comment type="similarity">
    <text evidence="2">Belongs to the ABC-4 integral membrane protein family. LolC/E subfamily.</text>
</comment>
<feature type="transmembrane region" description="Helical" evidence="7">
    <location>
        <begin position="296"/>
        <end position="317"/>
    </location>
</feature>
<evidence type="ECO:0000256" key="6">
    <source>
        <dbReference type="ARBA" id="ARBA00023136"/>
    </source>
</evidence>
<keyword evidence="3" id="KW-1003">Cell membrane</keyword>